<protein>
    <submittedName>
        <fullName evidence="2">Uncharacterized protein</fullName>
    </submittedName>
</protein>
<feature type="region of interest" description="Disordered" evidence="1">
    <location>
        <begin position="1"/>
        <end position="23"/>
    </location>
</feature>
<reference evidence="2" key="1">
    <citation type="journal article" date="2021" name="Proc. Natl. Acad. Sci. U.S.A.">
        <title>A Catalog of Tens of Thousands of Viruses from Human Metagenomes Reveals Hidden Associations with Chronic Diseases.</title>
        <authorList>
            <person name="Tisza M.J."/>
            <person name="Buck C.B."/>
        </authorList>
    </citation>
    <scope>NUCLEOTIDE SEQUENCE</scope>
    <source>
        <strain evidence="2">Ctoic9</strain>
    </source>
</reference>
<sequence length="136" mass="15479">MDTMNFKGDLPEQCPPQAARKPNPGEVVYRLGGIENTYNNTDFLSHWDRYIDKRAHYVTDPGECQAKALSVFTSEEEARKACKLPQLKRKMKSLLYLTLQPTDGLLLQTGRNKAHCSFWVSCTFDVNNTNVKVLPL</sequence>
<evidence type="ECO:0000256" key="1">
    <source>
        <dbReference type="SAM" id="MobiDB-lite"/>
    </source>
</evidence>
<name>A0A8S5Q873_9CAUD</name>
<proteinExistence type="predicted"/>
<evidence type="ECO:0000313" key="2">
    <source>
        <dbReference type="EMBL" id="DAE15590.1"/>
    </source>
</evidence>
<dbReference type="EMBL" id="BK015608">
    <property type="protein sequence ID" value="DAE15590.1"/>
    <property type="molecule type" value="Genomic_DNA"/>
</dbReference>
<accession>A0A8S5Q873</accession>
<organism evidence="2">
    <name type="scientific">Siphoviridae sp. ctoic9</name>
    <dbReference type="NCBI Taxonomy" id="2825671"/>
    <lineage>
        <taxon>Viruses</taxon>
        <taxon>Duplodnaviria</taxon>
        <taxon>Heunggongvirae</taxon>
        <taxon>Uroviricota</taxon>
        <taxon>Caudoviricetes</taxon>
    </lineage>
</organism>